<feature type="compositionally biased region" description="Polar residues" evidence="1">
    <location>
        <begin position="21"/>
        <end position="31"/>
    </location>
</feature>
<name>A0A2I1CAS7_ASPN1</name>
<feature type="compositionally biased region" description="Low complexity" evidence="1">
    <location>
        <begin position="1"/>
        <end position="20"/>
    </location>
</feature>
<dbReference type="OMA" id="HWWLEAE"/>
<dbReference type="VEuPathDB" id="FungiDB:P174DRAFT_512809"/>
<evidence type="ECO:0000256" key="1">
    <source>
        <dbReference type="SAM" id="MobiDB-lite"/>
    </source>
</evidence>
<dbReference type="Proteomes" id="UP000234474">
    <property type="component" value="Unassembled WGS sequence"/>
</dbReference>
<feature type="region of interest" description="Disordered" evidence="1">
    <location>
        <begin position="1"/>
        <end position="38"/>
    </location>
</feature>
<keyword evidence="3" id="KW-1185">Reference proteome</keyword>
<accession>A0A2I1CAS7</accession>
<protein>
    <submittedName>
        <fullName evidence="2">Uncharacterized protein</fullName>
    </submittedName>
</protein>
<dbReference type="GeneID" id="36539246"/>
<proteinExistence type="predicted"/>
<dbReference type="AlphaFoldDB" id="A0A2I1CAS7"/>
<evidence type="ECO:0000313" key="2">
    <source>
        <dbReference type="EMBL" id="PKX94696.1"/>
    </source>
</evidence>
<organism evidence="2 3">
    <name type="scientific">Aspergillus novofumigatus (strain IBT 16806)</name>
    <dbReference type="NCBI Taxonomy" id="1392255"/>
    <lineage>
        <taxon>Eukaryota</taxon>
        <taxon>Fungi</taxon>
        <taxon>Dikarya</taxon>
        <taxon>Ascomycota</taxon>
        <taxon>Pezizomycotina</taxon>
        <taxon>Eurotiomycetes</taxon>
        <taxon>Eurotiomycetidae</taxon>
        <taxon>Eurotiales</taxon>
        <taxon>Aspergillaceae</taxon>
        <taxon>Aspergillus</taxon>
        <taxon>Aspergillus subgen. Fumigati</taxon>
    </lineage>
</organism>
<gene>
    <name evidence="2" type="ORF">P174DRAFT_512809</name>
</gene>
<comment type="caution">
    <text evidence="2">The sequence shown here is derived from an EMBL/GenBank/DDBJ whole genome shotgun (WGS) entry which is preliminary data.</text>
</comment>
<evidence type="ECO:0000313" key="3">
    <source>
        <dbReference type="Proteomes" id="UP000234474"/>
    </source>
</evidence>
<dbReference type="OrthoDB" id="76567at2759"/>
<dbReference type="RefSeq" id="XP_024683291.1">
    <property type="nucleotide sequence ID" value="XM_024831910.1"/>
</dbReference>
<reference evidence="3" key="1">
    <citation type="journal article" date="2018" name="Proc. Natl. Acad. Sci. U.S.A.">
        <title>Linking secondary metabolites to gene clusters through genome sequencing of six diverse Aspergillus species.</title>
        <authorList>
            <person name="Kaerboelling I."/>
            <person name="Vesth T.C."/>
            <person name="Frisvad J.C."/>
            <person name="Nybo J.L."/>
            <person name="Theobald S."/>
            <person name="Kuo A."/>
            <person name="Bowyer P."/>
            <person name="Matsuda Y."/>
            <person name="Mondo S."/>
            <person name="Lyhne E.K."/>
            <person name="Kogle M.E."/>
            <person name="Clum A."/>
            <person name="Lipzen A."/>
            <person name="Salamov A."/>
            <person name="Ngan C.Y."/>
            <person name="Daum C."/>
            <person name="Chiniquy J."/>
            <person name="Barry K."/>
            <person name="LaButti K."/>
            <person name="Haridas S."/>
            <person name="Simmons B.A."/>
            <person name="Magnuson J.K."/>
            <person name="Mortensen U.H."/>
            <person name="Larsen T.O."/>
            <person name="Grigoriev I.V."/>
            <person name="Baker S.E."/>
            <person name="Andersen M.R."/>
        </authorList>
    </citation>
    <scope>NUCLEOTIDE SEQUENCE [LARGE SCALE GENOMIC DNA]</scope>
    <source>
        <strain evidence="3">IBT 16806</strain>
    </source>
</reference>
<dbReference type="EMBL" id="MSZS01000004">
    <property type="protein sequence ID" value="PKX94696.1"/>
    <property type="molecule type" value="Genomic_DNA"/>
</dbReference>
<sequence length="306" mass="34003">MELSAGSSSNTNPSTTSEASFNSGDATSESSSHSRDPHAELVDELEHHPFTTSATLIRAVETRREALQRGITRDQYLVYAGVPPEVFSKLVEEKSRVNKSSRFTYSNNTGTLIIKVMLHPEHDIAARRFDLLIASELDTMGVHDIDPLGSTTVTIGSWKKEADCSWGPFQQRAELNLAVEIGLSESMRHLATDARGWLETPSSTVKLVVTISIDRTQPEVVFRRWELAPRSYRLVTRSSPASARNSSTTRVYRVNNTTSVDGGELVLPFDKIVGRQATGPHERDIILSEGALQDYAERLWVRQGFM</sequence>